<gene>
    <name evidence="1" type="ORF">JCM19314_780</name>
</gene>
<keyword evidence="1" id="KW-0413">Isomerase</keyword>
<proteinExistence type="predicted"/>
<comment type="caution">
    <text evidence="1">The sequence shown here is derived from an EMBL/GenBank/DDBJ whole genome shotgun (WGS) entry which is preliminary data.</text>
</comment>
<reference evidence="1 2" key="1">
    <citation type="journal article" date="2014" name="Genome Announc.">
        <title>Draft Genome Sequences of Marine Flavobacterium Nonlabens Strains NR17, NR24, NR27, NR32, NR33, and Ara13.</title>
        <authorList>
            <person name="Nakanishi M."/>
            <person name="Meirelles P."/>
            <person name="Suzuki R."/>
            <person name="Takatani N."/>
            <person name="Mino S."/>
            <person name="Suda W."/>
            <person name="Oshima K."/>
            <person name="Hattori M."/>
            <person name="Ohkuma M."/>
            <person name="Hosokawa M."/>
            <person name="Miyashita K."/>
            <person name="Thompson F.L."/>
            <person name="Niwa A."/>
            <person name="Sawabe T."/>
            <person name="Sawabe T."/>
        </authorList>
    </citation>
    <scope>NUCLEOTIDE SEQUENCE [LARGE SCALE GENOMIC DNA]</scope>
    <source>
        <strain evidence="2">JCM19314</strain>
    </source>
</reference>
<name>A0A090QEG7_NONUL</name>
<sequence length="43" mass="5133">MLDDNMSIEDLLRFYMGKNTPDRQEFIIDNLKVELDIIEEDTV</sequence>
<organism evidence="1 2">
    <name type="scientific">Nonlabens ulvanivorans</name>
    <name type="common">Persicivirga ulvanivorans</name>
    <dbReference type="NCBI Taxonomy" id="906888"/>
    <lineage>
        <taxon>Bacteria</taxon>
        <taxon>Pseudomonadati</taxon>
        <taxon>Bacteroidota</taxon>
        <taxon>Flavobacteriia</taxon>
        <taxon>Flavobacteriales</taxon>
        <taxon>Flavobacteriaceae</taxon>
        <taxon>Nonlabens</taxon>
    </lineage>
</organism>
<accession>A0A090QEG7</accession>
<dbReference type="AlphaFoldDB" id="A0A090QEG7"/>
<protein>
    <submittedName>
        <fullName evidence="1">Topoisomerase IV subunit B</fullName>
    </submittedName>
</protein>
<evidence type="ECO:0000313" key="1">
    <source>
        <dbReference type="EMBL" id="GAL01336.1"/>
    </source>
</evidence>
<dbReference type="EMBL" id="BBMM01000010">
    <property type="protein sequence ID" value="GAL01336.1"/>
    <property type="molecule type" value="Genomic_DNA"/>
</dbReference>
<evidence type="ECO:0000313" key="2">
    <source>
        <dbReference type="Proteomes" id="UP000029226"/>
    </source>
</evidence>
<dbReference type="Proteomes" id="UP000029226">
    <property type="component" value="Unassembled WGS sequence"/>
</dbReference>
<dbReference type="GO" id="GO:0016853">
    <property type="term" value="F:isomerase activity"/>
    <property type="evidence" value="ECO:0007669"/>
    <property type="project" value="UniProtKB-KW"/>
</dbReference>